<reference evidence="1" key="1">
    <citation type="journal article" date="2014" name="Int. J. Syst. Evol. Microbiol.">
        <title>Complete genome of a new Firmicutes species belonging to the dominant human colonic microbiota ('Ruminococcus bicirculans') reveals two chromosomes and a selective capacity to utilize plant glucans.</title>
        <authorList>
            <consortium name="NISC Comparative Sequencing Program"/>
            <person name="Wegmann U."/>
            <person name="Louis P."/>
            <person name="Goesmann A."/>
            <person name="Henrissat B."/>
            <person name="Duncan S.H."/>
            <person name="Flint H.J."/>
        </authorList>
    </citation>
    <scope>NUCLEOTIDE SEQUENCE</scope>
    <source>
        <strain evidence="1">NBRC 108216</strain>
    </source>
</reference>
<comment type="caution">
    <text evidence="1">The sequence shown here is derived from an EMBL/GenBank/DDBJ whole genome shotgun (WGS) entry which is preliminary data.</text>
</comment>
<reference evidence="1" key="2">
    <citation type="submission" date="2023-01" db="EMBL/GenBank/DDBJ databases">
        <title>Draft genome sequence of Algimonas porphyrae strain NBRC 108216.</title>
        <authorList>
            <person name="Sun Q."/>
            <person name="Mori K."/>
        </authorList>
    </citation>
    <scope>NUCLEOTIDE SEQUENCE</scope>
    <source>
        <strain evidence="1">NBRC 108216</strain>
    </source>
</reference>
<gene>
    <name evidence="1" type="ORF">GCM10007854_22940</name>
</gene>
<keyword evidence="2" id="KW-1185">Reference proteome</keyword>
<dbReference type="Proteomes" id="UP001161390">
    <property type="component" value="Unassembled WGS sequence"/>
</dbReference>
<proteinExistence type="predicted"/>
<organism evidence="1 2">
    <name type="scientific">Algimonas porphyrae</name>
    <dbReference type="NCBI Taxonomy" id="1128113"/>
    <lineage>
        <taxon>Bacteria</taxon>
        <taxon>Pseudomonadati</taxon>
        <taxon>Pseudomonadota</taxon>
        <taxon>Alphaproteobacteria</taxon>
        <taxon>Maricaulales</taxon>
        <taxon>Robiginitomaculaceae</taxon>
        <taxon>Algimonas</taxon>
    </lineage>
</organism>
<dbReference type="EMBL" id="BSNJ01000005">
    <property type="protein sequence ID" value="GLQ21339.1"/>
    <property type="molecule type" value="Genomic_DNA"/>
</dbReference>
<name>A0ABQ5V301_9PROT</name>
<evidence type="ECO:0000313" key="2">
    <source>
        <dbReference type="Proteomes" id="UP001161390"/>
    </source>
</evidence>
<evidence type="ECO:0000313" key="1">
    <source>
        <dbReference type="EMBL" id="GLQ21339.1"/>
    </source>
</evidence>
<accession>A0ABQ5V301</accession>
<protein>
    <submittedName>
        <fullName evidence="1">Uncharacterized protein</fullName>
    </submittedName>
</protein>
<sequence>MTKQSGTPDKPTRTEAETLAYLVAQAEELSELALKSGKPEASALFTLALSDLRKKAG</sequence>
<dbReference type="RefSeq" id="WP_284372776.1">
    <property type="nucleotide sequence ID" value="NZ_BSNJ01000005.1"/>
</dbReference>